<reference evidence="3" key="1">
    <citation type="submission" date="2025-08" db="UniProtKB">
        <authorList>
            <consortium name="RefSeq"/>
        </authorList>
    </citation>
    <scope>IDENTIFICATION</scope>
</reference>
<evidence type="ECO:0000256" key="1">
    <source>
        <dbReference type="SAM" id="Phobius"/>
    </source>
</evidence>
<dbReference type="RefSeq" id="XP_016943361.1">
    <property type="nucleotide sequence ID" value="XM_017087872.4"/>
</dbReference>
<accession>A0AB39ZW54</accession>
<dbReference type="GeneID" id="108019840"/>
<dbReference type="PANTHER" id="PTHR31389">
    <property type="entry name" value="LD39211P"/>
    <property type="match status" value="1"/>
</dbReference>
<keyword evidence="1" id="KW-1133">Transmembrane helix</keyword>
<feature type="transmembrane region" description="Helical" evidence="1">
    <location>
        <begin position="7"/>
        <end position="26"/>
    </location>
</feature>
<gene>
    <name evidence="3" type="primary">LOC108019840</name>
</gene>
<proteinExistence type="predicted"/>
<dbReference type="AlphaFoldDB" id="A0AB39ZW54"/>
<protein>
    <submittedName>
        <fullName evidence="3">Uncharacterized protein</fullName>
    </submittedName>
</protein>
<dbReference type="Proteomes" id="UP001652628">
    <property type="component" value="Chromosome 2R"/>
</dbReference>
<evidence type="ECO:0000313" key="3">
    <source>
        <dbReference type="RefSeq" id="XP_016943361.1"/>
    </source>
</evidence>
<sequence length="439" mass="49279">MRTKHLILLLIGVIIATIIFIAFGPAGEPNDSFKNIVVQTHQQFKEFQENLRVGLERKKLEIDPKYLILLGFTSPKDASGQQQQQDQQNGAVIGLPGQHLPKTDFPAPATKAEQELSELRGLRRPQDAVTFDGQQGDREQRGQRKRITTPYNGTKINFTIVTYVLEGQAASAILLAQNIAAKLPSEYLLIYDLGVSEEQLRDLGAYCNNSRCSVITYDLSEFPSFVSDQRTHAYRPIVIKDGLMRARSVLFLENYMRVRGGSAQLHKLQSSVMNPGVKTAGVRSAGVLGWNTPTAVSSLTHPKMFDYFESKAEDFNFLRMVDLDAVFFSDNPLVTEKIMLPWLKCCLTLECIDPIGAQSNGCKFNKKPLYRYSGCHGYDASAFNIVLGLTSQMDNTEYSLPSDSPRNIFYKETLEQATRILESRRRNSSETSDHPFTDD</sequence>
<organism evidence="2 3">
    <name type="scientific">Drosophila suzukii</name>
    <name type="common">Spotted-wing drosophila fruit fly</name>
    <dbReference type="NCBI Taxonomy" id="28584"/>
    <lineage>
        <taxon>Eukaryota</taxon>
        <taxon>Metazoa</taxon>
        <taxon>Ecdysozoa</taxon>
        <taxon>Arthropoda</taxon>
        <taxon>Hexapoda</taxon>
        <taxon>Insecta</taxon>
        <taxon>Pterygota</taxon>
        <taxon>Neoptera</taxon>
        <taxon>Endopterygota</taxon>
        <taxon>Diptera</taxon>
        <taxon>Brachycera</taxon>
        <taxon>Muscomorpha</taxon>
        <taxon>Ephydroidea</taxon>
        <taxon>Drosophilidae</taxon>
        <taxon>Drosophila</taxon>
        <taxon>Sophophora</taxon>
    </lineage>
</organism>
<keyword evidence="1" id="KW-0472">Membrane</keyword>
<evidence type="ECO:0000313" key="2">
    <source>
        <dbReference type="Proteomes" id="UP001652628"/>
    </source>
</evidence>
<keyword evidence="1" id="KW-0812">Transmembrane</keyword>
<keyword evidence="2" id="KW-1185">Reference proteome</keyword>
<name>A0AB39ZW54_DROSZ</name>
<dbReference type="PANTHER" id="PTHR31389:SF4">
    <property type="entry name" value="LD39211P"/>
    <property type="match status" value="1"/>
</dbReference>